<evidence type="ECO:0000259" key="1">
    <source>
        <dbReference type="PROSITE" id="PS51725"/>
    </source>
</evidence>
<evidence type="ECO:0000313" key="2">
    <source>
        <dbReference type="EMBL" id="QSE96112.1"/>
    </source>
</evidence>
<dbReference type="AlphaFoldDB" id="A0A974WFF5"/>
<sequence>MLIRVVRMTFEQKNVDDFLAVFNESKDRIRNFPGCQHLELLKDYNQPNIFSTYSIWDDETALDAYRHSELFEGVWAKTKALFSDKPMAFSSKKYIEV</sequence>
<dbReference type="Proteomes" id="UP000662783">
    <property type="component" value="Chromosome"/>
</dbReference>
<keyword evidence="3" id="KW-1185">Reference proteome</keyword>
<dbReference type="EMBL" id="CP070608">
    <property type="protein sequence ID" value="QSE96112.1"/>
    <property type="molecule type" value="Genomic_DNA"/>
</dbReference>
<organism evidence="2 3">
    <name type="scientific">Fulvivirga lutea</name>
    <dbReference type="NCBI Taxonomy" id="2810512"/>
    <lineage>
        <taxon>Bacteria</taxon>
        <taxon>Pseudomonadati</taxon>
        <taxon>Bacteroidota</taxon>
        <taxon>Cytophagia</taxon>
        <taxon>Cytophagales</taxon>
        <taxon>Fulvivirgaceae</taxon>
        <taxon>Fulvivirga</taxon>
    </lineage>
</organism>
<reference evidence="2" key="1">
    <citation type="submission" date="2021-02" db="EMBL/GenBank/DDBJ databases">
        <title>Fulvivirga sp. S481 isolated from sea water.</title>
        <authorList>
            <person name="Bae S.S."/>
            <person name="Baek K."/>
        </authorList>
    </citation>
    <scope>NUCLEOTIDE SEQUENCE</scope>
    <source>
        <strain evidence="2">S481</strain>
    </source>
</reference>
<dbReference type="SUPFAM" id="SSF54909">
    <property type="entry name" value="Dimeric alpha+beta barrel"/>
    <property type="match status" value="1"/>
</dbReference>
<dbReference type="GO" id="GO:0004497">
    <property type="term" value="F:monooxygenase activity"/>
    <property type="evidence" value="ECO:0007669"/>
    <property type="project" value="UniProtKB-KW"/>
</dbReference>
<dbReference type="Pfam" id="PF03992">
    <property type="entry name" value="ABM"/>
    <property type="match status" value="1"/>
</dbReference>
<dbReference type="KEGG" id="fuv:JR347_10840"/>
<name>A0A974WFF5_9BACT</name>
<keyword evidence="2" id="KW-0503">Monooxygenase</keyword>
<evidence type="ECO:0000313" key="3">
    <source>
        <dbReference type="Proteomes" id="UP000662783"/>
    </source>
</evidence>
<dbReference type="Gene3D" id="3.30.70.100">
    <property type="match status" value="1"/>
</dbReference>
<dbReference type="InterPro" id="IPR007138">
    <property type="entry name" value="ABM_dom"/>
</dbReference>
<keyword evidence="2" id="KW-0560">Oxidoreductase</keyword>
<accession>A0A974WFF5</accession>
<protein>
    <submittedName>
        <fullName evidence="2">Antibiotic biosynthesis monooxygenase</fullName>
    </submittedName>
</protein>
<dbReference type="RefSeq" id="WP_205720625.1">
    <property type="nucleotide sequence ID" value="NZ_CP070608.1"/>
</dbReference>
<feature type="domain" description="ABM" evidence="1">
    <location>
        <begin position="2"/>
        <end position="95"/>
    </location>
</feature>
<dbReference type="PROSITE" id="PS51725">
    <property type="entry name" value="ABM"/>
    <property type="match status" value="1"/>
</dbReference>
<proteinExistence type="predicted"/>
<gene>
    <name evidence="2" type="ORF">JR347_10840</name>
</gene>
<dbReference type="InterPro" id="IPR011008">
    <property type="entry name" value="Dimeric_a/b-barrel"/>
</dbReference>